<proteinExistence type="predicted"/>
<dbReference type="Proteomes" id="UP001187471">
    <property type="component" value="Unassembled WGS sequence"/>
</dbReference>
<evidence type="ECO:0000313" key="5">
    <source>
        <dbReference type="Proteomes" id="UP001187471"/>
    </source>
</evidence>
<evidence type="ECO:0000256" key="2">
    <source>
        <dbReference type="SAM" id="Phobius"/>
    </source>
</evidence>
<organism evidence="4 5">
    <name type="scientific">Escallonia rubra</name>
    <dbReference type="NCBI Taxonomy" id="112253"/>
    <lineage>
        <taxon>Eukaryota</taxon>
        <taxon>Viridiplantae</taxon>
        <taxon>Streptophyta</taxon>
        <taxon>Embryophyta</taxon>
        <taxon>Tracheophyta</taxon>
        <taxon>Spermatophyta</taxon>
        <taxon>Magnoliopsida</taxon>
        <taxon>eudicotyledons</taxon>
        <taxon>Gunneridae</taxon>
        <taxon>Pentapetalae</taxon>
        <taxon>asterids</taxon>
        <taxon>campanulids</taxon>
        <taxon>Escalloniales</taxon>
        <taxon>Escalloniaceae</taxon>
        <taxon>Escallonia</taxon>
    </lineage>
</organism>
<evidence type="ECO:0000313" key="4">
    <source>
        <dbReference type="EMBL" id="KAK2977127.1"/>
    </source>
</evidence>
<evidence type="ECO:0000256" key="1">
    <source>
        <dbReference type="SAM" id="MobiDB-lite"/>
    </source>
</evidence>
<dbReference type="EMBL" id="JAVXUO010002007">
    <property type="protein sequence ID" value="KAK2977127.1"/>
    <property type="molecule type" value="Genomic_DNA"/>
</dbReference>
<reference evidence="4" key="1">
    <citation type="submission" date="2022-12" db="EMBL/GenBank/DDBJ databases">
        <title>Draft genome assemblies for two species of Escallonia (Escalloniales).</title>
        <authorList>
            <person name="Chanderbali A."/>
            <person name="Dervinis C."/>
            <person name="Anghel I."/>
            <person name="Soltis D."/>
            <person name="Soltis P."/>
            <person name="Zapata F."/>
        </authorList>
    </citation>
    <scope>NUCLEOTIDE SEQUENCE</scope>
    <source>
        <strain evidence="4">UCBG92.1500</strain>
        <tissue evidence="4">Leaf</tissue>
    </source>
</reference>
<accession>A0AA88QXV7</accession>
<comment type="caution">
    <text evidence="4">The sequence shown here is derived from an EMBL/GenBank/DDBJ whole genome shotgun (WGS) entry which is preliminary data.</text>
</comment>
<dbReference type="AlphaFoldDB" id="A0AA88QXV7"/>
<name>A0AA88QXV7_9ASTE</name>
<keyword evidence="2" id="KW-0472">Membrane</keyword>
<dbReference type="PANTHER" id="PTHR33098">
    <property type="entry name" value="COTTON FIBER (DUF761)"/>
    <property type="match status" value="1"/>
</dbReference>
<dbReference type="Pfam" id="PF05553">
    <property type="entry name" value="DUF761"/>
    <property type="match status" value="1"/>
</dbReference>
<dbReference type="InterPro" id="IPR025520">
    <property type="entry name" value="DUF4408"/>
</dbReference>
<evidence type="ECO:0000259" key="3">
    <source>
        <dbReference type="Pfam" id="PF14364"/>
    </source>
</evidence>
<feature type="region of interest" description="Disordered" evidence="1">
    <location>
        <begin position="152"/>
        <end position="171"/>
    </location>
</feature>
<feature type="transmembrane region" description="Helical" evidence="2">
    <location>
        <begin position="53"/>
        <end position="72"/>
    </location>
</feature>
<dbReference type="Pfam" id="PF14364">
    <property type="entry name" value="DUF4408"/>
    <property type="match status" value="1"/>
</dbReference>
<protein>
    <recommendedName>
        <fullName evidence="3">DUF4408 domain-containing protein</fullName>
    </recommendedName>
</protein>
<sequence>MAPSSNLMKSLKFLLIATGVVSIAVAMKLSVPVVIEGVPAIWSAVRSWLKPPYVYVVINGIIIIIVASSRLYQMQDDSEPVVQPKAAAEPDLQADFAPVLSERDEFPALDVKAVVVNGSEVVEDFAPDLLEPDEDQVLDVKAVVVNGSEVVGDEDEDEDENEHAISTSTWSSPQRIEALETLLPTREKPLVSSRFGHRRIVKTSPEGGKALRVAKPKRHETLENTWKAITDGHHVPLTRHMRKSDTFENHGRQLANADVSMQSVLKLETFKDRTNYEPPKLRKEASLGQDELNRRVEAFISKFNEEMRLQRQESLNQYMEMINRGAH</sequence>
<keyword evidence="2" id="KW-1133">Transmembrane helix</keyword>
<keyword evidence="2" id="KW-0812">Transmembrane</keyword>
<feature type="compositionally biased region" description="Acidic residues" evidence="1">
    <location>
        <begin position="152"/>
        <end position="161"/>
    </location>
</feature>
<dbReference type="PANTHER" id="PTHR33098:SF53">
    <property type="entry name" value="OS05G0540900 PROTEIN"/>
    <property type="match status" value="1"/>
</dbReference>
<gene>
    <name evidence="4" type="ORF">RJ640_017651</name>
</gene>
<keyword evidence="5" id="KW-1185">Reference proteome</keyword>
<dbReference type="InterPro" id="IPR008480">
    <property type="entry name" value="DUF761_pln"/>
</dbReference>
<feature type="domain" description="DUF4408" evidence="3">
    <location>
        <begin position="39"/>
        <end position="71"/>
    </location>
</feature>